<accession>A0A1H4B576</accession>
<proteinExistence type="predicted"/>
<evidence type="ECO:0000313" key="2">
    <source>
        <dbReference type="Proteomes" id="UP000182257"/>
    </source>
</evidence>
<dbReference type="AlphaFoldDB" id="A0A1H4B576"/>
<gene>
    <name evidence="1" type="ORF">SAMN05216462_1530</name>
</gene>
<evidence type="ECO:0000313" key="1">
    <source>
        <dbReference type="EMBL" id="SEA43395.1"/>
    </source>
</evidence>
<protein>
    <submittedName>
        <fullName evidence="1">Uncharacterized protein</fullName>
    </submittedName>
</protein>
<dbReference type="EMBL" id="FNRF01000002">
    <property type="protein sequence ID" value="SEA43395.1"/>
    <property type="molecule type" value="Genomic_DNA"/>
</dbReference>
<reference evidence="1 2" key="1">
    <citation type="submission" date="2016-10" db="EMBL/GenBank/DDBJ databases">
        <authorList>
            <person name="de Groot N.N."/>
        </authorList>
    </citation>
    <scope>NUCLEOTIDE SEQUENCE [LARGE SCALE GENOMIC DNA]</scope>
    <source>
        <strain evidence="1 2">D31d</strain>
    </source>
</reference>
<name>A0A1H4B576_XYLRU</name>
<organism evidence="1 2">
    <name type="scientific">Xylanibacter ruminicola</name>
    <name type="common">Prevotella ruminicola</name>
    <dbReference type="NCBI Taxonomy" id="839"/>
    <lineage>
        <taxon>Bacteria</taxon>
        <taxon>Pseudomonadati</taxon>
        <taxon>Bacteroidota</taxon>
        <taxon>Bacteroidia</taxon>
        <taxon>Bacteroidales</taxon>
        <taxon>Prevotellaceae</taxon>
        <taxon>Xylanibacter</taxon>
    </lineage>
</organism>
<dbReference type="Proteomes" id="UP000182257">
    <property type="component" value="Unassembled WGS sequence"/>
</dbReference>
<sequence>MSIAADSYGILYFNLNHPRITARFHKNIKKLIWLQKYTYFCKSPNKIYFLFC</sequence>